<dbReference type="GO" id="GO:0006520">
    <property type="term" value="P:amino acid metabolic process"/>
    <property type="evidence" value="ECO:0007669"/>
    <property type="project" value="InterPro"/>
</dbReference>
<dbReference type="InterPro" id="IPR004838">
    <property type="entry name" value="NHTrfase_class1_PyrdxlP-BS"/>
</dbReference>
<evidence type="ECO:0000259" key="7">
    <source>
        <dbReference type="Pfam" id="PF00155"/>
    </source>
</evidence>
<sequence>MQLSERVQKLTPSSTLAITAKANELKASGQPVIGLAAGEPDFNTPDNIIQAAFRAVEEGKTKYTPAGGLPKLKQAIQGKLERDGLNYDVSEIMVASGAKHALYNLFQSILDEGDEVIIPIPYWVSYPEQVKLAGGKPVYVGTDESTAFKVTPDKLNSVMTDKTKALILNTPSNPTGSLYTKEELKAVADWAVRHNIVVVSDEIYETLVYDGEHISIASLGEAIKALTVIINGVSKSHSMTGWRIGYAAGDRQLIKAMTDLSSHSTSNPTTPSQWAAIEAYDGDQTFLQEMNATFKSRLETIYPLLMEIPGIECIKPQGAFYLYPNVKETVKLCGLDSADAFVEKLLEESLVAVVPGSSFGSPDNIRMSYATDLDSMTEAISRIKKFVTDRMEK</sequence>
<proteinExistence type="inferred from homology"/>
<dbReference type="Pfam" id="PF00155">
    <property type="entry name" value="Aminotran_1_2"/>
    <property type="match status" value="1"/>
</dbReference>
<evidence type="ECO:0000256" key="3">
    <source>
        <dbReference type="ARBA" id="ARBA00022576"/>
    </source>
</evidence>
<comment type="caution">
    <text evidence="8">The sequence shown here is derived from an EMBL/GenBank/DDBJ whole genome shotgun (WGS) entry which is preliminary data.</text>
</comment>
<evidence type="ECO:0000256" key="2">
    <source>
        <dbReference type="ARBA" id="ARBA00007441"/>
    </source>
</evidence>
<dbReference type="EMBL" id="SCWD01000001">
    <property type="protein sequence ID" value="TDM04255.1"/>
    <property type="molecule type" value="Genomic_DNA"/>
</dbReference>
<evidence type="ECO:0000313" key="9">
    <source>
        <dbReference type="Proteomes" id="UP000295280"/>
    </source>
</evidence>
<dbReference type="PANTHER" id="PTHR46383:SF1">
    <property type="entry name" value="ASPARTATE AMINOTRANSFERASE"/>
    <property type="match status" value="1"/>
</dbReference>
<dbReference type="InterPro" id="IPR050596">
    <property type="entry name" value="AspAT/PAT-like"/>
</dbReference>
<reference evidence="8 9" key="1">
    <citation type="submission" date="2019-01" db="EMBL/GenBank/DDBJ databases">
        <title>Draft genome sequences of the type strains of six Macrococcus species.</title>
        <authorList>
            <person name="Mazhar S."/>
            <person name="Altermann E."/>
            <person name="Hill C."/>
            <person name="Mcauliffe O."/>
        </authorList>
    </citation>
    <scope>NUCLEOTIDE SEQUENCE [LARGE SCALE GENOMIC DNA]</scope>
    <source>
        <strain evidence="8 9">ATCC 51828</strain>
    </source>
</reference>
<dbReference type="PROSITE" id="PS00105">
    <property type="entry name" value="AA_TRANSFER_CLASS_1"/>
    <property type="match status" value="1"/>
</dbReference>
<dbReference type="RefSeq" id="WP_133417116.1">
    <property type="nucleotide sequence ID" value="NZ_SCWD01000001.1"/>
</dbReference>
<dbReference type="GO" id="GO:0030170">
    <property type="term" value="F:pyridoxal phosphate binding"/>
    <property type="evidence" value="ECO:0007669"/>
    <property type="project" value="InterPro"/>
</dbReference>
<comment type="similarity">
    <text evidence="2 6">Belongs to the class-I pyridoxal-phosphate-dependent aminotransferase family.</text>
</comment>
<organism evidence="8 9">
    <name type="scientific">Macrococcus carouselicus</name>
    <dbReference type="NCBI Taxonomy" id="69969"/>
    <lineage>
        <taxon>Bacteria</taxon>
        <taxon>Bacillati</taxon>
        <taxon>Bacillota</taxon>
        <taxon>Bacilli</taxon>
        <taxon>Bacillales</taxon>
        <taxon>Staphylococcaceae</taxon>
        <taxon>Macrococcus</taxon>
    </lineage>
</organism>
<dbReference type="InterPro" id="IPR015421">
    <property type="entry name" value="PyrdxlP-dep_Trfase_major"/>
</dbReference>
<evidence type="ECO:0000256" key="5">
    <source>
        <dbReference type="ARBA" id="ARBA00022898"/>
    </source>
</evidence>
<dbReference type="InterPro" id="IPR015422">
    <property type="entry name" value="PyrdxlP-dep_Trfase_small"/>
</dbReference>
<evidence type="ECO:0000313" key="8">
    <source>
        <dbReference type="EMBL" id="TDM04255.1"/>
    </source>
</evidence>
<dbReference type="AlphaFoldDB" id="A0A9Q8CKX8"/>
<protein>
    <recommendedName>
        <fullName evidence="6">Aminotransferase</fullName>
        <ecNumber evidence="6">2.6.1.-</ecNumber>
    </recommendedName>
</protein>
<feature type="domain" description="Aminotransferase class I/classII large" evidence="7">
    <location>
        <begin position="31"/>
        <end position="383"/>
    </location>
</feature>
<comment type="cofactor">
    <cofactor evidence="1 6">
        <name>pyridoxal 5'-phosphate</name>
        <dbReference type="ChEBI" id="CHEBI:597326"/>
    </cofactor>
</comment>
<dbReference type="Proteomes" id="UP000295280">
    <property type="component" value="Unassembled WGS sequence"/>
</dbReference>
<dbReference type="SUPFAM" id="SSF53383">
    <property type="entry name" value="PLP-dependent transferases"/>
    <property type="match status" value="1"/>
</dbReference>
<keyword evidence="5" id="KW-0663">Pyridoxal phosphate</keyword>
<keyword evidence="9" id="KW-1185">Reference proteome</keyword>
<evidence type="ECO:0000256" key="4">
    <source>
        <dbReference type="ARBA" id="ARBA00022679"/>
    </source>
</evidence>
<gene>
    <name evidence="8" type="ORF">ERX40_03555</name>
</gene>
<dbReference type="CDD" id="cd00609">
    <property type="entry name" value="AAT_like"/>
    <property type="match status" value="1"/>
</dbReference>
<dbReference type="InterPro" id="IPR015424">
    <property type="entry name" value="PyrdxlP-dep_Trfase"/>
</dbReference>
<evidence type="ECO:0000256" key="1">
    <source>
        <dbReference type="ARBA" id="ARBA00001933"/>
    </source>
</evidence>
<dbReference type="EC" id="2.6.1.-" evidence="6"/>
<dbReference type="FunFam" id="3.40.640.10:FF:000033">
    <property type="entry name" value="Aspartate aminotransferase"/>
    <property type="match status" value="1"/>
</dbReference>
<name>A0A9Q8CKX8_9STAP</name>
<dbReference type="Gene3D" id="3.90.1150.10">
    <property type="entry name" value="Aspartate Aminotransferase, domain 1"/>
    <property type="match status" value="1"/>
</dbReference>
<keyword evidence="3 6" id="KW-0032">Aminotransferase</keyword>
<dbReference type="GO" id="GO:0008483">
    <property type="term" value="F:transaminase activity"/>
    <property type="evidence" value="ECO:0007669"/>
    <property type="project" value="UniProtKB-KW"/>
</dbReference>
<dbReference type="OrthoDB" id="9802328at2"/>
<dbReference type="PANTHER" id="PTHR46383">
    <property type="entry name" value="ASPARTATE AMINOTRANSFERASE"/>
    <property type="match status" value="1"/>
</dbReference>
<keyword evidence="4 6" id="KW-0808">Transferase</keyword>
<accession>A0A9Q8CKX8</accession>
<dbReference type="InterPro" id="IPR004839">
    <property type="entry name" value="Aminotransferase_I/II_large"/>
</dbReference>
<dbReference type="Gene3D" id="3.40.640.10">
    <property type="entry name" value="Type I PLP-dependent aspartate aminotransferase-like (Major domain)"/>
    <property type="match status" value="1"/>
</dbReference>
<evidence type="ECO:0000256" key="6">
    <source>
        <dbReference type="RuleBase" id="RU000481"/>
    </source>
</evidence>